<dbReference type="RefSeq" id="WP_245375180.1">
    <property type="nucleotide sequence ID" value="NZ_JAGGLB010000001.1"/>
</dbReference>
<dbReference type="EMBL" id="JAGGLB010000001">
    <property type="protein sequence ID" value="MBP1988538.1"/>
    <property type="molecule type" value="Genomic_DNA"/>
</dbReference>
<accession>A0ABS4ILT1</accession>
<keyword evidence="3" id="KW-1185">Reference proteome</keyword>
<dbReference type="Pfam" id="PF07171">
    <property type="entry name" value="MlrC_C"/>
    <property type="match status" value="1"/>
</dbReference>
<evidence type="ECO:0000313" key="3">
    <source>
        <dbReference type="Proteomes" id="UP001519287"/>
    </source>
</evidence>
<evidence type="ECO:0000259" key="1">
    <source>
        <dbReference type="Pfam" id="PF07171"/>
    </source>
</evidence>
<evidence type="ECO:0000313" key="2">
    <source>
        <dbReference type="EMBL" id="MBP1988538.1"/>
    </source>
</evidence>
<feature type="domain" description="Microcystin LR degradation protein MlrC C-terminal" evidence="1">
    <location>
        <begin position="2"/>
        <end position="100"/>
    </location>
</feature>
<sequence length="113" mass="12690">MTDVKFITSSPMGKGTKIDSGKSVRLQVDGIDIIVCSVRNQVFDEQIFVLHGIDIRQMKIVALKSSIHFRAAFEALSDHIITVDSAGLSMINFTEFSYQRVRRPIYPLDADVE</sequence>
<proteinExistence type="predicted"/>
<organism evidence="2 3">
    <name type="scientific">Paenibacillus eucommiae</name>
    <dbReference type="NCBI Taxonomy" id="1355755"/>
    <lineage>
        <taxon>Bacteria</taxon>
        <taxon>Bacillati</taxon>
        <taxon>Bacillota</taxon>
        <taxon>Bacilli</taxon>
        <taxon>Bacillales</taxon>
        <taxon>Paenibacillaceae</taxon>
        <taxon>Paenibacillus</taxon>
    </lineage>
</organism>
<dbReference type="InterPro" id="IPR010799">
    <property type="entry name" value="MlrC_C"/>
</dbReference>
<dbReference type="Proteomes" id="UP001519287">
    <property type="component" value="Unassembled WGS sequence"/>
</dbReference>
<gene>
    <name evidence="2" type="ORF">J2Z66_000133</name>
</gene>
<protein>
    <submittedName>
        <fullName evidence="2">Microcystin degradation protein MlrC</fullName>
    </submittedName>
</protein>
<reference evidence="2 3" key="1">
    <citation type="submission" date="2021-03" db="EMBL/GenBank/DDBJ databases">
        <title>Genomic Encyclopedia of Type Strains, Phase IV (KMG-IV): sequencing the most valuable type-strain genomes for metagenomic binning, comparative biology and taxonomic classification.</title>
        <authorList>
            <person name="Goeker M."/>
        </authorList>
    </citation>
    <scope>NUCLEOTIDE SEQUENCE [LARGE SCALE GENOMIC DNA]</scope>
    <source>
        <strain evidence="2 3">DSM 26048</strain>
    </source>
</reference>
<comment type="caution">
    <text evidence="2">The sequence shown here is derived from an EMBL/GenBank/DDBJ whole genome shotgun (WGS) entry which is preliminary data.</text>
</comment>
<name>A0ABS4ILT1_9BACL</name>